<reference evidence="2" key="2">
    <citation type="journal article" date="2021" name="PeerJ">
        <title>Extensive microbial diversity within the chicken gut microbiome revealed by metagenomics and culture.</title>
        <authorList>
            <person name="Gilroy R."/>
            <person name="Ravi A."/>
            <person name="Getino M."/>
            <person name="Pursley I."/>
            <person name="Horton D.L."/>
            <person name="Alikhan N.F."/>
            <person name="Baker D."/>
            <person name="Gharbi K."/>
            <person name="Hall N."/>
            <person name="Watson M."/>
            <person name="Adriaenssens E.M."/>
            <person name="Foster-Nyarko E."/>
            <person name="Jarju S."/>
            <person name="Secka A."/>
            <person name="Antonio M."/>
            <person name="Oren A."/>
            <person name="Chaudhuri R.R."/>
            <person name="La Ragione R."/>
            <person name="Hildebrand F."/>
            <person name="Pallen M.J."/>
        </authorList>
    </citation>
    <scope>NUCLEOTIDE SEQUENCE</scope>
    <source>
        <strain evidence="2">ChiGjej1B1-22543</strain>
    </source>
</reference>
<dbReference type="EMBL" id="DVMV01000018">
    <property type="protein sequence ID" value="HIU45231.1"/>
    <property type="molecule type" value="Genomic_DNA"/>
</dbReference>
<dbReference type="Proteomes" id="UP000824070">
    <property type="component" value="Unassembled WGS sequence"/>
</dbReference>
<dbReference type="PROSITE" id="PS51257">
    <property type="entry name" value="PROKAR_LIPOPROTEIN"/>
    <property type="match status" value="1"/>
</dbReference>
<organism evidence="2 3">
    <name type="scientific">Candidatus Alloenteromonas pullicola</name>
    <dbReference type="NCBI Taxonomy" id="2840784"/>
    <lineage>
        <taxon>Bacteria</taxon>
        <taxon>Bacillati</taxon>
        <taxon>Bacillota</taxon>
        <taxon>Bacillota incertae sedis</taxon>
        <taxon>Candidatus Alloenteromonas</taxon>
    </lineage>
</organism>
<evidence type="ECO:0000256" key="1">
    <source>
        <dbReference type="SAM" id="SignalP"/>
    </source>
</evidence>
<evidence type="ECO:0000313" key="2">
    <source>
        <dbReference type="EMBL" id="HIU45231.1"/>
    </source>
</evidence>
<evidence type="ECO:0008006" key="4">
    <source>
        <dbReference type="Google" id="ProtNLM"/>
    </source>
</evidence>
<dbReference type="AlphaFoldDB" id="A0A9D1S312"/>
<reference evidence="2" key="1">
    <citation type="submission" date="2020-10" db="EMBL/GenBank/DDBJ databases">
        <authorList>
            <person name="Gilroy R."/>
        </authorList>
    </citation>
    <scope>NUCLEOTIDE SEQUENCE</scope>
    <source>
        <strain evidence="2">ChiGjej1B1-22543</strain>
    </source>
</reference>
<protein>
    <recommendedName>
        <fullName evidence="4">Lipoprotein</fullName>
    </recommendedName>
</protein>
<name>A0A9D1S312_9FIRM</name>
<proteinExistence type="predicted"/>
<comment type="caution">
    <text evidence="2">The sequence shown here is derived from an EMBL/GenBank/DDBJ whole genome shotgun (WGS) entry which is preliminary data.</text>
</comment>
<accession>A0A9D1S312</accession>
<feature type="chain" id="PRO_5038339353" description="Lipoprotein" evidence="1">
    <location>
        <begin position="22"/>
        <end position="304"/>
    </location>
</feature>
<feature type="signal peptide" evidence="1">
    <location>
        <begin position="1"/>
        <end position="21"/>
    </location>
</feature>
<gene>
    <name evidence="2" type="ORF">IAC52_02910</name>
</gene>
<sequence length="304" mass="33671">MNKKGLLLFPAALLLASCADTNELFKGDAYVDSIFINNRYNVYPEGMKDARENSEEVTLTHGEGGYFNGSGVYDDPADCQGIADGKSMYPEFFKNSKGGDLTWSPDIINPGVGVWSDQKALYDVAYGQTKKLSLYNDGFRSGYLSKLYNGQVRCNAWGNYSLVNLDQSGYGTIFPAELNEAEYFAFAARGGSDTEDSNVGRVTDFDINVTFYKYGDDMSTLIGKTVKLDGVKLQTNFSAEFTSLVGFTFKSIGYDPRGTIGMSIDFTCEDYYQGERISSNYDDGAKYHVGLMLLEVFFPDSSWN</sequence>
<keyword evidence="1" id="KW-0732">Signal</keyword>
<evidence type="ECO:0000313" key="3">
    <source>
        <dbReference type="Proteomes" id="UP000824070"/>
    </source>
</evidence>